<dbReference type="NCBIfam" id="TIGR02433">
    <property type="entry name" value="lysidine_TilS_C"/>
    <property type="match status" value="1"/>
</dbReference>
<dbReference type="Pfam" id="PF01171">
    <property type="entry name" value="ATP_bind_3"/>
    <property type="match status" value="1"/>
</dbReference>
<evidence type="ECO:0000256" key="1">
    <source>
        <dbReference type="ARBA" id="ARBA00004496"/>
    </source>
</evidence>
<dbReference type="InterPro" id="IPR012796">
    <property type="entry name" value="Lysidine-tRNA-synth_C"/>
</dbReference>
<keyword evidence="6 8" id="KW-0067">ATP-binding</keyword>
<comment type="similarity">
    <text evidence="8">Belongs to the tRNA(Ile)-lysidine synthase family.</text>
</comment>
<dbReference type="SMART" id="SM00977">
    <property type="entry name" value="TilS_C"/>
    <property type="match status" value="1"/>
</dbReference>
<gene>
    <name evidence="8 10" type="primary">tilS</name>
    <name evidence="10" type="ORF">H9895_11210</name>
</gene>
<dbReference type="InterPro" id="IPR014729">
    <property type="entry name" value="Rossmann-like_a/b/a_fold"/>
</dbReference>
<reference evidence="10" key="1">
    <citation type="journal article" date="2021" name="PeerJ">
        <title>Extensive microbial diversity within the chicken gut microbiome revealed by metagenomics and culture.</title>
        <authorList>
            <person name="Gilroy R."/>
            <person name="Ravi A."/>
            <person name="Getino M."/>
            <person name="Pursley I."/>
            <person name="Horton D.L."/>
            <person name="Alikhan N.F."/>
            <person name="Baker D."/>
            <person name="Gharbi K."/>
            <person name="Hall N."/>
            <person name="Watson M."/>
            <person name="Adriaenssens E.M."/>
            <person name="Foster-Nyarko E."/>
            <person name="Jarju S."/>
            <person name="Secka A."/>
            <person name="Antonio M."/>
            <person name="Oren A."/>
            <person name="Chaudhuri R.R."/>
            <person name="La Ragione R."/>
            <person name="Hildebrand F."/>
            <person name="Pallen M.J."/>
        </authorList>
    </citation>
    <scope>NUCLEOTIDE SEQUENCE</scope>
    <source>
        <strain evidence="10">CHK169-2315</strain>
    </source>
</reference>
<keyword evidence="4 8" id="KW-0819">tRNA processing</keyword>
<evidence type="ECO:0000313" key="10">
    <source>
        <dbReference type="EMBL" id="HIV75632.1"/>
    </source>
</evidence>
<dbReference type="Proteomes" id="UP000823937">
    <property type="component" value="Unassembled WGS sequence"/>
</dbReference>
<organism evidence="10 11">
    <name type="scientific">Candidatus Pseudogracilibacillus intestinigallinarum</name>
    <dbReference type="NCBI Taxonomy" id="2838742"/>
    <lineage>
        <taxon>Bacteria</taxon>
        <taxon>Bacillati</taxon>
        <taxon>Bacillota</taxon>
        <taxon>Bacilli</taxon>
        <taxon>Bacillales</taxon>
        <taxon>Bacillaceae</taxon>
        <taxon>Pseudogracilibacillus</taxon>
    </lineage>
</organism>
<evidence type="ECO:0000256" key="6">
    <source>
        <dbReference type="ARBA" id="ARBA00022840"/>
    </source>
</evidence>
<dbReference type="InterPro" id="IPR011063">
    <property type="entry name" value="TilS/TtcA_N"/>
</dbReference>
<evidence type="ECO:0000256" key="2">
    <source>
        <dbReference type="ARBA" id="ARBA00022490"/>
    </source>
</evidence>
<keyword evidence="2 8" id="KW-0963">Cytoplasm</keyword>
<dbReference type="SUPFAM" id="SSF56037">
    <property type="entry name" value="PheT/TilS domain"/>
    <property type="match status" value="1"/>
</dbReference>
<dbReference type="PANTHER" id="PTHR43033:SF1">
    <property type="entry name" value="TRNA(ILE)-LYSIDINE SYNTHASE-RELATED"/>
    <property type="match status" value="1"/>
</dbReference>
<evidence type="ECO:0000256" key="7">
    <source>
        <dbReference type="ARBA" id="ARBA00048539"/>
    </source>
</evidence>
<evidence type="ECO:0000256" key="3">
    <source>
        <dbReference type="ARBA" id="ARBA00022598"/>
    </source>
</evidence>
<dbReference type="SUPFAM" id="SSF82829">
    <property type="entry name" value="MesJ substrate recognition domain-like"/>
    <property type="match status" value="1"/>
</dbReference>
<protein>
    <recommendedName>
        <fullName evidence="8">tRNA(Ile)-lysidine synthase</fullName>
        <ecNumber evidence="8">6.3.4.19</ecNumber>
    </recommendedName>
    <alternativeName>
        <fullName evidence="8">tRNA(Ile)-2-lysyl-cytidine synthase</fullName>
    </alternativeName>
    <alternativeName>
        <fullName evidence="8">tRNA(Ile)-lysidine synthetase</fullName>
    </alternativeName>
</protein>
<dbReference type="GO" id="GO:0005737">
    <property type="term" value="C:cytoplasm"/>
    <property type="evidence" value="ECO:0007669"/>
    <property type="project" value="UniProtKB-SubCell"/>
</dbReference>
<dbReference type="GO" id="GO:0006400">
    <property type="term" value="P:tRNA modification"/>
    <property type="evidence" value="ECO:0007669"/>
    <property type="project" value="UniProtKB-UniRule"/>
</dbReference>
<feature type="binding site" evidence="8">
    <location>
        <begin position="26"/>
        <end position="31"/>
    </location>
    <ligand>
        <name>ATP</name>
        <dbReference type="ChEBI" id="CHEBI:30616"/>
    </ligand>
</feature>
<dbReference type="InterPro" id="IPR012094">
    <property type="entry name" value="tRNA_Ile_lys_synt"/>
</dbReference>
<name>A0A9D1PP83_9BACI</name>
<comment type="function">
    <text evidence="8">Ligates lysine onto the cytidine present at position 34 of the AUA codon-specific tRNA(Ile) that contains the anticodon CAU, in an ATP-dependent manner. Cytidine is converted to lysidine, thus changing the amino acid specificity of the tRNA from methionine to isoleucine.</text>
</comment>
<evidence type="ECO:0000256" key="4">
    <source>
        <dbReference type="ARBA" id="ARBA00022694"/>
    </source>
</evidence>
<keyword evidence="5 8" id="KW-0547">Nucleotide-binding</keyword>
<accession>A0A9D1PP83</accession>
<dbReference type="CDD" id="cd01992">
    <property type="entry name" value="TilS_N"/>
    <property type="match status" value="1"/>
</dbReference>
<comment type="domain">
    <text evidence="8">The N-terminal region contains the highly conserved SGGXDS motif, predicted to be a P-loop motif involved in ATP binding.</text>
</comment>
<sequence length="474" mass="55321">MKQMIRNFMKQHHMVNENETIIVATSGGPDSMALLHLLCQMREELGLALIAVTVDHQLRGKASEEDVAYVASVCNAWGITHESVRVDVRTYVAQNKLSTQVAARILRYEALHRMMKKYRASSVAMGHHGDDQIETMLMSLTRATTLNGMLGIPVKRPFHEGHIIRPLLCVTKAMIEQYCENEGIQPQIDLSNFDPSYERNYIRKTIVPPLKERYDQLHRTVQRYTESVQEDERYLQAEAKKMFRDVCTIRQEKAEIAIQLDLFMSYPVSLQRRCYRLTLDYLYKQPSQNLSHVHEGLFMELLQSNIPNKRIQFPENVYIEKAYRTLYVYKESTVEKAEQELLLEDMEQTCTLSNGDRVSLTYIDNIDAIHNSKFTYVCKKDEIVFPLHIRTRRDGDRMTYNGLDGTKKLKDIFMDEKVPRHLRDDKFIVTDHTGEILWLIGIRKNEKINKKKQGLFIMLTYEQHGKGNEEDNYA</sequence>
<proteinExistence type="inferred from homology"/>
<dbReference type="GO" id="GO:0005524">
    <property type="term" value="F:ATP binding"/>
    <property type="evidence" value="ECO:0007669"/>
    <property type="project" value="UniProtKB-UniRule"/>
</dbReference>
<dbReference type="SUPFAM" id="SSF52402">
    <property type="entry name" value="Adenine nucleotide alpha hydrolases-like"/>
    <property type="match status" value="1"/>
</dbReference>
<dbReference type="PANTHER" id="PTHR43033">
    <property type="entry name" value="TRNA(ILE)-LYSIDINE SYNTHASE-RELATED"/>
    <property type="match status" value="1"/>
</dbReference>
<comment type="catalytic activity">
    <reaction evidence="7 8">
        <text>cytidine(34) in tRNA(Ile2) + L-lysine + ATP = lysidine(34) in tRNA(Ile2) + AMP + diphosphate + H(+)</text>
        <dbReference type="Rhea" id="RHEA:43744"/>
        <dbReference type="Rhea" id="RHEA-COMP:10625"/>
        <dbReference type="Rhea" id="RHEA-COMP:10670"/>
        <dbReference type="ChEBI" id="CHEBI:15378"/>
        <dbReference type="ChEBI" id="CHEBI:30616"/>
        <dbReference type="ChEBI" id="CHEBI:32551"/>
        <dbReference type="ChEBI" id="CHEBI:33019"/>
        <dbReference type="ChEBI" id="CHEBI:82748"/>
        <dbReference type="ChEBI" id="CHEBI:83665"/>
        <dbReference type="ChEBI" id="CHEBI:456215"/>
        <dbReference type="EC" id="6.3.4.19"/>
    </reaction>
</comment>
<evidence type="ECO:0000256" key="8">
    <source>
        <dbReference type="HAMAP-Rule" id="MF_01161"/>
    </source>
</evidence>
<comment type="subcellular location">
    <subcellularLocation>
        <location evidence="1 8">Cytoplasm</location>
    </subcellularLocation>
</comment>
<evidence type="ECO:0000256" key="5">
    <source>
        <dbReference type="ARBA" id="ARBA00022741"/>
    </source>
</evidence>
<dbReference type="Pfam" id="PF11734">
    <property type="entry name" value="TilS_C"/>
    <property type="match status" value="1"/>
</dbReference>
<reference evidence="10" key="2">
    <citation type="submission" date="2021-04" db="EMBL/GenBank/DDBJ databases">
        <authorList>
            <person name="Gilroy R."/>
        </authorList>
    </citation>
    <scope>NUCLEOTIDE SEQUENCE</scope>
    <source>
        <strain evidence="10">CHK169-2315</strain>
    </source>
</reference>
<evidence type="ECO:0000313" key="11">
    <source>
        <dbReference type="Proteomes" id="UP000823937"/>
    </source>
</evidence>
<dbReference type="EC" id="6.3.4.19" evidence="8"/>
<dbReference type="AlphaFoldDB" id="A0A9D1PP83"/>
<evidence type="ECO:0000259" key="9">
    <source>
        <dbReference type="SMART" id="SM00977"/>
    </source>
</evidence>
<dbReference type="NCBIfam" id="TIGR02432">
    <property type="entry name" value="lysidine_TilS_N"/>
    <property type="match status" value="1"/>
</dbReference>
<dbReference type="EMBL" id="DXHX01000161">
    <property type="protein sequence ID" value="HIV75632.1"/>
    <property type="molecule type" value="Genomic_DNA"/>
</dbReference>
<dbReference type="Gene3D" id="3.30.465.60">
    <property type="match status" value="1"/>
</dbReference>
<dbReference type="GO" id="GO:0032267">
    <property type="term" value="F:tRNA(Ile)-lysidine synthase activity"/>
    <property type="evidence" value="ECO:0007669"/>
    <property type="project" value="UniProtKB-EC"/>
</dbReference>
<dbReference type="Gene3D" id="3.40.50.620">
    <property type="entry name" value="HUPs"/>
    <property type="match status" value="1"/>
</dbReference>
<dbReference type="InterPro" id="IPR012795">
    <property type="entry name" value="tRNA_Ile_lys_synt_N"/>
</dbReference>
<comment type="caution">
    <text evidence="10">The sequence shown here is derived from an EMBL/GenBank/DDBJ whole genome shotgun (WGS) entry which is preliminary data.</text>
</comment>
<feature type="domain" description="Lysidine-tRNA(Ile) synthetase C-terminal" evidence="9">
    <location>
        <begin position="387"/>
        <end position="457"/>
    </location>
</feature>
<keyword evidence="3 8" id="KW-0436">Ligase</keyword>
<dbReference type="HAMAP" id="MF_01161">
    <property type="entry name" value="tRNA_Ile_lys_synt"/>
    <property type="match status" value="1"/>
</dbReference>